<evidence type="ECO:0000313" key="3">
    <source>
        <dbReference type="Proteomes" id="UP000186601"/>
    </source>
</evidence>
<dbReference type="EMBL" id="MLYV02001337">
    <property type="protein sequence ID" value="PSR70652.1"/>
    <property type="molecule type" value="Genomic_DNA"/>
</dbReference>
<evidence type="ECO:0000256" key="1">
    <source>
        <dbReference type="SAM" id="MobiDB-lite"/>
    </source>
</evidence>
<feature type="region of interest" description="Disordered" evidence="1">
    <location>
        <begin position="343"/>
        <end position="413"/>
    </location>
</feature>
<gene>
    <name evidence="2" type="ORF">PHLCEN_2v13457</name>
</gene>
<dbReference type="OrthoDB" id="2803764at2759"/>
<comment type="caution">
    <text evidence="2">The sequence shown here is derived from an EMBL/GenBank/DDBJ whole genome shotgun (WGS) entry which is preliminary data.</text>
</comment>
<keyword evidence="3" id="KW-1185">Reference proteome</keyword>
<sequence>MQRDMQDMRSEIARLKASAAEMADHEQSEDETPRCSKTKRKRANMYILCKKNAKLTDDQLTVKECLRKLTKKEMQNLTGIKKNPFPIHRDPDEISDEEIEAPDGQPTTTRMPIEWPEDVNSIVNHAVIQRAALLVYREQTDQATRTISIVLPFTQQDVEELAKVTFRSWKKGWRLQRDLNAKERRLAQVTMLRRQGRQRTLKEQRETAVEQFKKDHEGIDPTCLLKTPWMSEAVSDLSSGSDQAKITHQRRLAEAAGRTLQDILDGMKILEKRSLSWRSHTVTAVFEELDHNRRKALRKKKKNVNTIPRYDLGRVKTQHPSAETPKIFPFMISRRWYKENEAETLTEDWPGTRKRNPDGFSTSGTETSDEDIEPRSLRPRVDRSPTVGPIEVPRVETASPVSNEEQPPNAAEE</sequence>
<dbReference type="Proteomes" id="UP000186601">
    <property type="component" value="Unassembled WGS sequence"/>
</dbReference>
<reference evidence="2 3" key="1">
    <citation type="submission" date="2018-02" db="EMBL/GenBank/DDBJ databases">
        <title>Genome sequence of the basidiomycete white-rot fungus Phlebia centrifuga.</title>
        <authorList>
            <person name="Granchi Z."/>
            <person name="Peng M."/>
            <person name="de Vries R.P."/>
            <person name="Hilden K."/>
            <person name="Makela M.R."/>
            <person name="Grigoriev I."/>
            <person name="Riley R."/>
        </authorList>
    </citation>
    <scope>NUCLEOTIDE SEQUENCE [LARGE SCALE GENOMIC DNA]</scope>
    <source>
        <strain evidence="2 3">FBCC195</strain>
    </source>
</reference>
<feature type="compositionally biased region" description="Basic and acidic residues" evidence="1">
    <location>
        <begin position="1"/>
        <end position="14"/>
    </location>
</feature>
<evidence type="ECO:0000313" key="2">
    <source>
        <dbReference type="EMBL" id="PSR70652.1"/>
    </source>
</evidence>
<feature type="compositionally biased region" description="Basic and acidic residues" evidence="1">
    <location>
        <begin position="22"/>
        <end position="34"/>
    </location>
</feature>
<feature type="region of interest" description="Disordered" evidence="1">
    <location>
        <begin position="1"/>
        <end position="38"/>
    </location>
</feature>
<dbReference type="AlphaFoldDB" id="A0A2R6NF62"/>
<name>A0A2R6NF62_9APHY</name>
<protein>
    <submittedName>
        <fullName evidence="2">Uncharacterized protein</fullName>
    </submittedName>
</protein>
<proteinExistence type="predicted"/>
<accession>A0A2R6NF62</accession>
<feature type="compositionally biased region" description="Basic and acidic residues" evidence="1">
    <location>
        <begin position="373"/>
        <end position="383"/>
    </location>
</feature>
<organism evidence="2 3">
    <name type="scientific">Hermanssonia centrifuga</name>
    <dbReference type="NCBI Taxonomy" id="98765"/>
    <lineage>
        <taxon>Eukaryota</taxon>
        <taxon>Fungi</taxon>
        <taxon>Dikarya</taxon>
        <taxon>Basidiomycota</taxon>
        <taxon>Agaricomycotina</taxon>
        <taxon>Agaricomycetes</taxon>
        <taxon>Polyporales</taxon>
        <taxon>Meruliaceae</taxon>
        <taxon>Hermanssonia</taxon>
    </lineage>
</organism>